<dbReference type="PROSITE" id="PS51000">
    <property type="entry name" value="HTH_DEOR_2"/>
    <property type="match status" value="1"/>
</dbReference>
<dbReference type="InterPro" id="IPR028349">
    <property type="entry name" value="PafC-like"/>
</dbReference>
<feature type="domain" description="HTH deoR-type" evidence="4">
    <location>
        <begin position="9"/>
        <end position="74"/>
    </location>
</feature>
<dbReference type="EMBL" id="JAWDIS010000001">
    <property type="protein sequence ID" value="MDU0367289.1"/>
    <property type="molecule type" value="Genomic_DNA"/>
</dbReference>
<dbReference type="Pfam" id="PF13280">
    <property type="entry name" value="WYL"/>
    <property type="match status" value="1"/>
</dbReference>
<evidence type="ECO:0000256" key="1">
    <source>
        <dbReference type="ARBA" id="ARBA00023015"/>
    </source>
</evidence>
<dbReference type="RefSeq" id="WP_315994472.1">
    <property type="nucleotide sequence ID" value="NZ_JAWDIS010000001.1"/>
</dbReference>
<dbReference type="InterPro" id="IPR051534">
    <property type="entry name" value="CBASS_pafABC_assoc_protein"/>
</dbReference>
<dbReference type="PANTHER" id="PTHR34580:SF3">
    <property type="entry name" value="PROTEIN PAFB"/>
    <property type="match status" value="1"/>
</dbReference>
<proteinExistence type="predicted"/>
<dbReference type="SUPFAM" id="SSF46785">
    <property type="entry name" value="Winged helix' DNA-binding domain"/>
    <property type="match status" value="1"/>
</dbReference>
<keyword evidence="2" id="KW-0238">DNA-binding</keyword>
<dbReference type="Gene3D" id="1.10.10.10">
    <property type="entry name" value="Winged helix-like DNA-binding domain superfamily/Winged helix DNA-binding domain"/>
    <property type="match status" value="1"/>
</dbReference>
<reference evidence="5 6" key="1">
    <citation type="submission" date="2023-09" db="EMBL/GenBank/DDBJ databases">
        <title>Microbacterium fusihabitans sp. nov., Microbacterium phycihabitans sp. nov., and Microbacterium cervinum sp. nov., isolated from dried seaweeds of beach.</title>
        <authorList>
            <person name="Lee S.D."/>
        </authorList>
    </citation>
    <scope>NUCLEOTIDE SEQUENCE [LARGE SCALE GENOMIC DNA]</scope>
    <source>
        <strain evidence="5 6">KSW4-17</strain>
    </source>
</reference>
<protein>
    <submittedName>
        <fullName evidence="5">WYL domain-containing protein</fullName>
    </submittedName>
</protein>
<dbReference type="InterPro" id="IPR018356">
    <property type="entry name" value="Tscrpt_reg_HTH_DeoR_CS"/>
</dbReference>
<dbReference type="Pfam" id="PF08279">
    <property type="entry name" value="HTH_11"/>
    <property type="match status" value="1"/>
</dbReference>
<evidence type="ECO:0000256" key="3">
    <source>
        <dbReference type="ARBA" id="ARBA00023163"/>
    </source>
</evidence>
<dbReference type="PIRSF" id="PIRSF016838">
    <property type="entry name" value="PafC"/>
    <property type="match status" value="1"/>
</dbReference>
<evidence type="ECO:0000259" key="4">
    <source>
        <dbReference type="PROSITE" id="PS51000"/>
    </source>
</evidence>
<dbReference type="Proteomes" id="UP001263371">
    <property type="component" value="Unassembled WGS sequence"/>
</dbReference>
<gene>
    <name evidence="5" type="ORF">RWH45_08670</name>
</gene>
<dbReference type="InterPro" id="IPR036390">
    <property type="entry name" value="WH_DNA-bd_sf"/>
</dbReference>
<sequence length="321" mass="34474">MPETSAPSTSRRLLSLLTVLQSRRDWSAAALAGRLDVSERTIRRDVDRLRELGYDIDATRGPAGGYRLRAGAHLPPVAFDADQAVAVAVALRVAASAGGPLADAADEALSVLSRLLPAPLGRRAQRFAVEVIAPAGAVGVDPSVLGAIEAAIEAAEEVRFDYSGSEGPARVTEPHHLVWSSGRWYLIGFTPERADWRIYRVDRMTLKTHRGRPFPRRALPGGDPVRYLEGRFRGGDATGRWPCRGEIVVAAERDDLAPYVGDGSLLATDDGRTRVSLGSWSWGALAAECLRFDRPIADARPDALRAALVEAARRAEAAAAS</sequence>
<dbReference type="PANTHER" id="PTHR34580">
    <property type="match status" value="1"/>
</dbReference>
<name>A0ABU3T7J0_9MICO</name>
<evidence type="ECO:0000256" key="2">
    <source>
        <dbReference type="ARBA" id="ARBA00023125"/>
    </source>
</evidence>
<dbReference type="PROSITE" id="PS52050">
    <property type="entry name" value="WYL"/>
    <property type="match status" value="1"/>
</dbReference>
<dbReference type="PROSITE" id="PS00894">
    <property type="entry name" value="HTH_DEOR_1"/>
    <property type="match status" value="1"/>
</dbReference>
<keyword evidence="6" id="KW-1185">Reference proteome</keyword>
<comment type="caution">
    <text evidence="5">The sequence shown here is derived from an EMBL/GenBank/DDBJ whole genome shotgun (WGS) entry which is preliminary data.</text>
</comment>
<evidence type="ECO:0000313" key="5">
    <source>
        <dbReference type="EMBL" id="MDU0367289.1"/>
    </source>
</evidence>
<keyword evidence="1" id="KW-0805">Transcription regulation</keyword>
<accession>A0ABU3T7J0</accession>
<dbReference type="InterPro" id="IPR013196">
    <property type="entry name" value="HTH_11"/>
</dbReference>
<keyword evidence="3" id="KW-0804">Transcription</keyword>
<dbReference type="InterPro" id="IPR001034">
    <property type="entry name" value="DeoR_HTH"/>
</dbReference>
<organism evidence="5 6">
    <name type="scientific">Microbacterium galbum</name>
    <dbReference type="NCBI Taxonomy" id="3075994"/>
    <lineage>
        <taxon>Bacteria</taxon>
        <taxon>Bacillati</taxon>
        <taxon>Actinomycetota</taxon>
        <taxon>Actinomycetes</taxon>
        <taxon>Micrococcales</taxon>
        <taxon>Microbacteriaceae</taxon>
        <taxon>Microbacterium</taxon>
    </lineage>
</organism>
<dbReference type="InterPro" id="IPR036388">
    <property type="entry name" value="WH-like_DNA-bd_sf"/>
</dbReference>
<evidence type="ECO:0000313" key="6">
    <source>
        <dbReference type="Proteomes" id="UP001263371"/>
    </source>
</evidence>
<dbReference type="InterPro" id="IPR026881">
    <property type="entry name" value="WYL_dom"/>
</dbReference>